<evidence type="ECO:0000256" key="1">
    <source>
        <dbReference type="SAM" id="Phobius"/>
    </source>
</evidence>
<proteinExistence type="predicted"/>
<dbReference type="PANTHER" id="PTHR30093">
    <property type="entry name" value="GENERAL SECRETION PATHWAY PROTEIN G"/>
    <property type="match status" value="1"/>
</dbReference>
<dbReference type="PANTHER" id="PTHR30093:SF47">
    <property type="entry name" value="TYPE IV PILUS NON-CORE MINOR PILIN PILE"/>
    <property type="match status" value="1"/>
</dbReference>
<dbReference type="PROSITE" id="PS00409">
    <property type="entry name" value="PROKAR_NTER_METHYL"/>
    <property type="match status" value="1"/>
</dbReference>
<sequence>MTGRCRVWQSGFTLVELMIVAAIVAILAAVALPNYKDYVERGYVTTASADLVALSLALTNRFQRQLSYPTVTTTSTADTKSEVTGWAPAETQYFDFTMASTTAGYTLTATGKGRLDGCTLTLQDDNTRSISGDCAGVESW</sequence>
<dbReference type="InterPro" id="IPR045584">
    <property type="entry name" value="Pilin-like"/>
</dbReference>
<dbReference type="SUPFAM" id="SSF54523">
    <property type="entry name" value="Pili subunits"/>
    <property type="match status" value="1"/>
</dbReference>
<dbReference type="Pfam" id="PF07963">
    <property type="entry name" value="N_methyl"/>
    <property type="match status" value="1"/>
</dbReference>
<accession>A0A432XF00</accession>
<dbReference type="Gene3D" id="3.30.700.10">
    <property type="entry name" value="Glycoprotein, Type 4 Pilin"/>
    <property type="match status" value="1"/>
</dbReference>
<feature type="transmembrane region" description="Helical" evidence="1">
    <location>
        <begin position="12"/>
        <end position="32"/>
    </location>
</feature>
<protein>
    <recommendedName>
        <fullName evidence="4">Pilus assembly protein PilE</fullName>
    </recommendedName>
</protein>
<reference evidence="3" key="1">
    <citation type="journal article" date="2018" name="Front. Microbiol.">
        <title>Genome-Based Analysis Reveals the Taxonomy and Diversity of the Family Idiomarinaceae.</title>
        <authorList>
            <person name="Liu Y."/>
            <person name="Lai Q."/>
            <person name="Shao Z."/>
        </authorList>
    </citation>
    <scope>NUCLEOTIDE SEQUENCE [LARGE SCALE GENOMIC DNA]</scope>
    <source>
        <strain evidence="3">SW15</strain>
    </source>
</reference>
<gene>
    <name evidence="2" type="ORF">CWE21_09095</name>
</gene>
<dbReference type="Proteomes" id="UP000286678">
    <property type="component" value="Unassembled WGS sequence"/>
</dbReference>
<dbReference type="RefSeq" id="WP_126834118.1">
    <property type="nucleotide sequence ID" value="NZ_PIPT01000006.1"/>
</dbReference>
<comment type="caution">
    <text evidence="2">The sequence shown here is derived from an EMBL/GenBank/DDBJ whole genome shotgun (WGS) entry which is preliminary data.</text>
</comment>
<evidence type="ECO:0000313" key="2">
    <source>
        <dbReference type="EMBL" id="RUO47331.1"/>
    </source>
</evidence>
<keyword evidence="1" id="KW-0472">Membrane</keyword>
<keyword evidence="1" id="KW-1133">Transmembrane helix</keyword>
<dbReference type="GO" id="GO:0043683">
    <property type="term" value="P:type IV pilus assembly"/>
    <property type="evidence" value="ECO:0007669"/>
    <property type="project" value="InterPro"/>
</dbReference>
<dbReference type="NCBIfam" id="TIGR02532">
    <property type="entry name" value="IV_pilin_GFxxxE"/>
    <property type="match status" value="1"/>
</dbReference>
<keyword evidence="3" id="KW-1185">Reference proteome</keyword>
<dbReference type="InterPro" id="IPR012902">
    <property type="entry name" value="N_methyl_site"/>
</dbReference>
<dbReference type="InterPro" id="IPR031982">
    <property type="entry name" value="PilE-like"/>
</dbReference>
<dbReference type="OrthoDB" id="5296638at2"/>
<organism evidence="2 3">
    <name type="scientific">Pseudidiomarina aquimaris</name>
    <dbReference type="NCBI Taxonomy" id="641841"/>
    <lineage>
        <taxon>Bacteria</taxon>
        <taxon>Pseudomonadati</taxon>
        <taxon>Pseudomonadota</taxon>
        <taxon>Gammaproteobacteria</taxon>
        <taxon>Alteromonadales</taxon>
        <taxon>Idiomarinaceae</taxon>
        <taxon>Pseudidiomarina</taxon>
    </lineage>
</organism>
<dbReference type="EMBL" id="PIPT01000006">
    <property type="protein sequence ID" value="RUO47331.1"/>
    <property type="molecule type" value="Genomic_DNA"/>
</dbReference>
<keyword evidence="1" id="KW-0812">Transmembrane</keyword>
<name>A0A432XF00_9GAMM</name>
<dbReference type="AlphaFoldDB" id="A0A432XF00"/>
<dbReference type="Pfam" id="PF16732">
    <property type="entry name" value="ComP_DUS"/>
    <property type="match status" value="1"/>
</dbReference>
<evidence type="ECO:0008006" key="4">
    <source>
        <dbReference type="Google" id="ProtNLM"/>
    </source>
</evidence>
<evidence type="ECO:0000313" key="3">
    <source>
        <dbReference type="Proteomes" id="UP000286678"/>
    </source>
</evidence>